<gene>
    <name evidence="1" type="ORF">ADUPG1_006028</name>
</gene>
<protein>
    <submittedName>
        <fullName evidence="1">Uncharacterized protein</fullName>
    </submittedName>
</protein>
<accession>A0ABQ5KGK7</accession>
<sequence>MLRGSKKKLTGVIPMNLISILHNFSNSSQFTGHDSLLALIKSYIVDWWRVYQRGFCFGTLAKIISVENPKDKFLFCDKSWPIFYPLINTCREFVVGCKIIEDDNYNLLWLISNLCYDHRHTLEAYKKVKDLLEGWFDAIKKAKSIMGINFFSKLLSIFSTIPSLALELSPKFDDPMMWCYDMAYFTVCSDCENYFENIFKIVSATISSSCLLRSVPMSLIIPSIETSDAPDADGYTIASHICGMEFFKMEPMFQNWSSVSSLYNVISGSEIRCNIFIRGDCCCEQILPKEKKETELCLQRIVHSSLIQYSLPQHFIIAMSFEEERSLRQSTYDFIEQSGGGVELLFHIT</sequence>
<dbReference type="Proteomes" id="UP001057375">
    <property type="component" value="Unassembled WGS sequence"/>
</dbReference>
<keyword evidence="2" id="KW-1185">Reference proteome</keyword>
<proteinExistence type="predicted"/>
<reference evidence="1" key="1">
    <citation type="submission" date="2022-03" db="EMBL/GenBank/DDBJ databases">
        <title>Draft genome sequence of Aduncisulcus paluster, a free-living microaerophilic Fornicata.</title>
        <authorList>
            <person name="Yuyama I."/>
            <person name="Kume K."/>
            <person name="Tamura T."/>
            <person name="Inagaki Y."/>
            <person name="Hashimoto T."/>
        </authorList>
    </citation>
    <scope>NUCLEOTIDE SEQUENCE</scope>
    <source>
        <strain evidence="1">NY0171</strain>
    </source>
</reference>
<evidence type="ECO:0000313" key="1">
    <source>
        <dbReference type="EMBL" id="GKT31642.1"/>
    </source>
</evidence>
<dbReference type="EMBL" id="BQXS01009711">
    <property type="protein sequence ID" value="GKT31642.1"/>
    <property type="molecule type" value="Genomic_DNA"/>
</dbReference>
<comment type="caution">
    <text evidence="1">The sequence shown here is derived from an EMBL/GenBank/DDBJ whole genome shotgun (WGS) entry which is preliminary data.</text>
</comment>
<organism evidence="1 2">
    <name type="scientific">Aduncisulcus paluster</name>
    <dbReference type="NCBI Taxonomy" id="2918883"/>
    <lineage>
        <taxon>Eukaryota</taxon>
        <taxon>Metamonada</taxon>
        <taxon>Carpediemonas-like organisms</taxon>
        <taxon>Aduncisulcus</taxon>
    </lineage>
</organism>
<evidence type="ECO:0000313" key="2">
    <source>
        <dbReference type="Proteomes" id="UP001057375"/>
    </source>
</evidence>
<name>A0ABQ5KGK7_9EUKA</name>